<dbReference type="PANTHER" id="PTHR33284">
    <property type="entry name" value="RIBOSOMAL PROTEIN L25/GLN-TRNA SYNTHETASE, ANTI-CODON-BINDING DOMAIN-CONTAINING PROTEIN"/>
    <property type="match status" value="1"/>
</dbReference>
<dbReference type="InterPro" id="IPR029751">
    <property type="entry name" value="Ribosomal_L25_dom"/>
</dbReference>
<sequence length="201" mass="21826">MKFEVTATARKTQGTGASRRLRRAGRVPAIVYGGNEPPITIELDHNTVFHQLKHEAFHASILTLEVDGSKEQVLLRDVQMHPWKPLVLHLDFQRVDPNAKIHMKVPLHFVGADVAPGVKLAGGNITHVMNEAEVLCLPKDLPEFIEVDLSGLQAGHSLHLSEIKLPAGVEFVELRHGNDAAVASCVVPRGAAEEAAEGTQA</sequence>
<proteinExistence type="inferred from homology"/>
<evidence type="ECO:0000256" key="1">
    <source>
        <dbReference type="ARBA" id="ARBA00022730"/>
    </source>
</evidence>
<dbReference type="NCBIfam" id="TIGR00731">
    <property type="entry name" value="bL25_bact_ctc"/>
    <property type="match status" value="1"/>
</dbReference>
<dbReference type="CDD" id="cd00495">
    <property type="entry name" value="Ribosomal_L25_TL5_CTC"/>
    <property type="match status" value="1"/>
</dbReference>
<protein>
    <recommendedName>
        <fullName evidence="5">Large ribosomal subunit protein bL25</fullName>
    </recommendedName>
    <alternativeName>
        <fullName evidence="5">General stress protein CTC</fullName>
    </alternativeName>
</protein>
<dbReference type="Pfam" id="PF14693">
    <property type="entry name" value="Ribosomal_TL5_C"/>
    <property type="match status" value="1"/>
</dbReference>
<dbReference type="EMBL" id="JBAJEX010000004">
    <property type="protein sequence ID" value="MEO1766962.1"/>
    <property type="molecule type" value="Genomic_DNA"/>
</dbReference>
<evidence type="ECO:0000313" key="8">
    <source>
        <dbReference type="EMBL" id="MEO1766962.1"/>
    </source>
</evidence>
<organism evidence="8 9">
    <name type="scientific">Thiobacter aerophilum</name>
    <dbReference type="NCBI Taxonomy" id="3121275"/>
    <lineage>
        <taxon>Bacteria</taxon>
        <taxon>Pseudomonadati</taxon>
        <taxon>Pseudomonadota</taxon>
        <taxon>Betaproteobacteria</taxon>
        <taxon>Burkholderiales</taxon>
        <taxon>Thiobacteraceae</taxon>
        <taxon>Thiobacter</taxon>
    </lineage>
</organism>
<dbReference type="InterPro" id="IPR001021">
    <property type="entry name" value="Ribosomal_bL25_long"/>
</dbReference>
<dbReference type="NCBIfam" id="NF004130">
    <property type="entry name" value="PRK05618.1-5"/>
    <property type="match status" value="1"/>
</dbReference>
<dbReference type="Pfam" id="PF01386">
    <property type="entry name" value="Ribosomal_L25p"/>
    <property type="match status" value="1"/>
</dbReference>
<dbReference type="InterPro" id="IPR020056">
    <property type="entry name" value="Rbsml_bL25/Gln-tRNA_synth_N"/>
</dbReference>
<evidence type="ECO:0000259" key="7">
    <source>
        <dbReference type="Pfam" id="PF14693"/>
    </source>
</evidence>
<feature type="domain" description="Large ribosomal subunit protein bL25 beta" evidence="7">
    <location>
        <begin position="100"/>
        <end position="189"/>
    </location>
</feature>
<evidence type="ECO:0000256" key="5">
    <source>
        <dbReference type="HAMAP-Rule" id="MF_01334"/>
    </source>
</evidence>
<feature type="domain" description="Large ribosomal subunit protein bL25 L25" evidence="6">
    <location>
        <begin position="6"/>
        <end position="92"/>
    </location>
</feature>
<comment type="similarity">
    <text evidence="5">Belongs to the bacterial ribosomal protein bL25 family. CTC subfamily.</text>
</comment>
<dbReference type="Gene3D" id="2.40.240.10">
    <property type="entry name" value="Ribosomal Protein L25, Chain P"/>
    <property type="match status" value="1"/>
</dbReference>
<comment type="subunit">
    <text evidence="5">Part of the 50S ribosomal subunit; part of the 5S rRNA/L5/L18/L25 subcomplex. Contacts the 5S rRNA. Binds to the 5S rRNA independently of L5 and L18.</text>
</comment>
<dbReference type="InterPro" id="IPR020055">
    <property type="entry name" value="Ribosomal_bL25_short"/>
</dbReference>
<dbReference type="NCBIfam" id="NF004128">
    <property type="entry name" value="PRK05618.1-2"/>
    <property type="match status" value="1"/>
</dbReference>
<keyword evidence="4 5" id="KW-0687">Ribonucleoprotein</keyword>
<keyword evidence="1 5" id="KW-0699">rRNA-binding</keyword>
<evidence type="ECO:0000256" key="4">
    <source>
        <dbReference type="ARBA" id="ARBA00023274"/>
    </source>
</evidence>
<dbReference type="InterPro" id="IPR037121">
    <property type="entry name" value="Ribosomal_bL25_C"/>
</dbReference>
<evidence type="ECO:0000256" key="2">
    <source>
        <dbReference type="ARBA" id="ARBA00022884"/>
    </source>
</evidence>
<accession>A0ABV0EGJ2</accession>
<dbReference type="HAMAP" id="MF_01336">
    <property type="entry name" value="Ribosomal_bL25"/>
    <property type="match status" value="1"/>
</dbReference>
<keyword evidence="3 5" id="KW-0689">Ribosomal protein</keyword>
<evidence type="ECO:0000259" key="6">
    <source>
        <dbReference type="Pfam" id="PF01386"/>
    </source>
</evidence>
<dbReference type="GO" id="GO:0005840">
    <property type="term" value="C:ribosome"/>
    <property type="evidence" value="ECO:0007669"/>
    <property type="project" value="UniProtKB-KW"/>
</dbReference>
<reference evidence="8 9" key="1">
    <citation type="submission" date="2024-02" db="EMBL/GenBank/DDBJ databases">
        <title>New thermophilic sulfur-oxidizing bacteria from a hot springs of the Uzon caldera (Kamchatka, Russia).</title>
        <authorList>
            <person name="Dukat A.M."/>
            <person name="Elcheninov A.G."/>
            <person name="Frolov E.N."/>
        </authorList>
    </citation>
    <scope>NUCLEOTIDE SEQUENCE [LARGE SCALE GENOMIC DNA]</scope>
    <source>
        <strain evidence="8 9">AK1</strain>
    </source>
</reference>
<comment type="caution">
    <text evidence="8">The sequence shown here is derived from an EMBL/GenBank/DDBJ whole genome shotgun (WGS) entry which is preliminary data.</text>
</comment>
<keyword evidence="9" id="KW-1185">Reference proteome</keyword>
<dbReference type="Gene3D" id="2.170.120.20">
    <property type="entry name" value="Ribosomal protein L25, beta domain"/>
    <property type="match status" value="1"/>
</dbReference>
<comment type="function">
    <text evidence="5">This is one of the proteins that binds to the 5S RNA in the ribosome where it forms part of the central protuberance.</text>
</comment>
<evidence type="ECO:0000256" key="3">
    <source>
        <dbReference type="ARBA" id="ARBA00022980"/>
    </source>
</evidence>
<dbReference type="Proteomes" id="UP001482231">
    <property type="component" value="Unassembled WGS sequence"/>
</dbReference>
<dbReference type="InterPro" id="IPR011035">
    <property type="entry name" value="Ribosomal_bL25/Gln-tRNA_synth"/>
</dbReference>
<dbReference type="PANTHER" id="PTHR33284:SF1">
    <property type="entry name" value="RIBOSOMAL PROTEIN L25_GLN-TRNA SYNTHETASE, ANTI-CODON-BINDING DOMAIN-CONTAINING PROTEIN"/>
    <property type="match status" value="1"/>
</dbReference>
<dbReference type="HAMAP" id="MF_01334">
    <property type="entry name" value="Ribosomal_bL25_CTC"/>
    <property type="match status" value="1"/>
</dbReference>
<evidence type="ECO:0000313" key="9">
    <source>
        <dbReference type="Proteomes" id="UP001482231"/>
    </source>
</evidence>
<name>A0ABV0EGJ2_9BURK</name>
<gene>
    <name evidence="5" type="primary">rplY</name>
    <name evidence="5" type="synonym">ctc</name>
    <name evidence="8" type="ORF">V6E02_07040</name>
</gene>
<dbReference type="NCBIfam" id="NF004612">
    <property type="entry name" value="PRK05943.1"/>
    <property type="match status" value="1"/>
</dbReference>
<dbReference type="InterPro" id="IPR020057">
    <property type="entry name" value="Ribosomal_bL25_b-dom"/>
</dbReference>
<dbReference type="SUPFAM" id="SSF50715">
    <property type="entry name" value="Ribosomal protein L25-like"/>
    <property type="match status" value="1"/>
</dbReference>
<keyword evidence="2 5" id="KW-0694">RNA-binding</keyword>
<dbReference type="InterPro" id="IPR020930">
    <property type="entry name" value="Ribosomal_uL5_bac-type"/>
</dbReference>
<dbReference type="RefSeq" id="WP_347308072.1">
    <property type="nucleotide sequence ID" value="NZ_JBAJEX010000004.1"/>
</dbReference>